<proteinExistence type="predicted"/>
<dbReference type="RefSeq" id="WP_381091788.1">
    <property type="nucleotide sequence ID" value="NZ_JBHUDX010000118.1"/>
</dbReference>
<reference evidence="2" key="1">
    <citation type="journal article" date="2019" name="Int. J. Syst. Evol. Microbiol.">
        <title>The Global Catalogue of Microorganisms (GCM) 10K type strain sequencing project: providing services to taxonomists for standard genome sequencing and annotation.</title>
        <authorList>
            <consortium name="The Broad Institute Genomics Platform"/>
            <consortium name="The Broad Institute Genome Sequencing Center for Infectious Disease"/>
            <person name="Wu L."/>
            <person name="Ma J."/>
        </authorList>
    </citation>
    <scope>NUCLEOTIDE SEQUENCE [LARGE SCALE GENOMIC DNA]</scope>
    <source>
        <strain evidence="2">CGMCC 1.12470</strain>
    </source>
</reference>
<evidence type="ECO:0008006" key="3">
    <source>
        <dbReference type="Google" id="ProtNLM"/>
    </source>
</evidence>
<dbReference type="Proteomes" id="UP001597261">
    <property type="component" value="Unassembled WGS sequence"/>
</dbReference>
<evidence type="ECO:0000313" key="1">
    <source>
        <dbReference type="EMBL" id="MFD1663192.1"/>
    </source>
</evidence>
<organism evidence="1 2">
    <name type="scientific">Streptomyces caeni</name>
    <dbReference type="NCBI Taxonomy" id="2307231"/>
    <lineage>
        <taxon>Bacteria</taxon>
        <taxon>Bacillati</taxon>
        <taxon>Actinomycetota</taxon>
        <taxon>Actinomycetes</taxon>
        <taxon>Kitasatosporales</taxon>
        <taxon>Streptomycetaceae</taxon>
        <taxon>Streptomyces</taxon>
    </lineage>
</organism>
<protein>
    <recommendedName>
        <fullName evidence="3">Class I SAM-dependent methyltransferase</fullName>
    </recommendedName>
</protein>
<evidence type="ECO:0000313" key="2">
    <source>
        <dbReference type="Proteomes" id="UP001597261"/>
    </source>
</evidence>
<gene>
    <name evidence="1" type="ORF">ACFSL4_34770</name>
</gene>
<dbReference type="EMBL" id="JBHUDX010000118">
    <property type="protein sequence ID" value="MFD1663192.1"/>
    <property type="molecule type" value="Genomic_DNA"/>
</dbReference>
<keyword evidence="2" id="KW-1185">Reference proteome</keyword>
<accession>A0ABW4J2P2</accession>
<comment type="caution">
    <text evidence="1">The sequence shown here is derived from an EMBL/GenBank/DDBJ whole genome shotgun (WGS) entry which is preliminary data.</text>
</comment>
<name>A0ABW4J2P2_9ACTN</name>
<sequence>MDTPRGRATVTIRHEWGLRTQINTMHRHWVLPSGAEARDKIRRRVLFPRELERYAEGAGFKVLDMLDGTGEGLTGPTAYAVARYTRQ</sequence>